<keyword evidence="1" id="KW-1133">Transmembrane helix</keyword>
<keyword evidence="1" id="KW-0472">Membrane</keyword>
<organism evidence="2 3">
    <name type="scientific">Cardiocondyla obscurior</name>
    <dbReference type="NCBI Taxonomy" id="286306"/>
    <lineage>
        <taxon>Eukaryota</taxon>
        <taxon>Metazoa</taxon>
        <taxon>Ecdysozoa</taxon>
        <taxon>Arthropoda</taxon>
        <taxon>Hexapoda</taxon>
        <taxon>Insecta</taxon>
        <taxon>Pterygota</taxon>
        <taxon>Neoptera</taxon>
        <taxon>Endopterygota</taxon>
        <taxon>Hymenoptera</taxon>
        <taxon>Apocrita</taxon>
        <taxon>Aculeata</taxon>
        <taxon>Formicoidea</taxon>
        <taxon>Formicidae</taxon>
        <taxon>Myrmicinae</taxon>
        <taxon>Cardiocondyla</taxon>
    </lineage>
</organism>
<name>A0AAW2H2H5_9HYME</name>
<gene>
    <name evidence="2" type="ORF">PUN28_001029</name>
</gene>
<keyword evidence="1" id="KW-0812">Transmembrane</keyword>
<dbReference type="Proteomes" id="UP001430953">
    <property type="component" value="Unassembled WGS sequence"/>
</dbReference>
<sequence length="75" mass="8872">MIFLAINVINLIIFIIYLIIVIVRIYYNLLQHVRIIQNTATEERKEGRKEVKTGRYKKNVESAQDTFFLSPWASD</sequence>
<keyword evidence="3" id="KW-1185">Reference proteome</keyword>
<evidence type="ECO:0008006" key="4">
    <source>
        <dbReference type="Google" id="ProtNLM"/>
    </source>
</evidence>
<evidence type="ECO:0000313" key="2">
    <source>
        <dbReference type="EMBL" id="KAL0133775.1"/>
    </source>
</evidence>
<accession>A0AAW2H2H5</accession>
<evidence type="ECO:0000313" key="3">
    <source>
        <dbReference type="Proteomes" id="UP001430953"/>
    </source>
</evidence>
<dbReference type="EMBL" id="JADYXP020000001">
    <property type="protein sequence ID" value="KAL0133775.1"/>
    <property type="molecule type" value="Genomic_DNA"/>
</dbReference>
<reference evidence="2 3" key="1">
    <citation type="submission" date="2023-03" db="EMBL/GenBank/DDBJ databases">
        <title>High recombination rates correlate with genetic variation in Cardiocondyla obscurior ants.</title>
        <authorList>
            <person name="Errbii M."/>
        </authorList>
    </citation>
    <scope>NUCLEOTIDE SEQUENCE [LARGE SCALE GENOMIC DNA]</scope>
    <source>
        <strain evidence="2">Alpha-2009</strain>
        <tissue evidence="2">Whole body</tissue>
    </source>
</reference>
<evidence type="ECO:0000256" key="1">
    <source>
        <dbReference type="SAM" id="Phobius"/>
    </source>
</evidence>
<protein>
    <recommendedName>
        <fullName evidence="4">ATP synthase F0 subunit 8</fullName>
    </recommendedName>
</protein>
<dbReference type="AlphaFoldDB" id="A0AAW2H2H5"/>
<feature type="transmembrane region" description="Helical" evidence="1">
    <location>
        <begin position="6"/>
        <end position="27"/>
    </location>
</feature>
<proteinExistence type="predicted"/>
<comment type="caution">
    <text evidence="2">The sequence shown here is derived from an EMBL/GenBank/DDBJ whole genome shotgun (WGS) entry which is preliminary data.</text>
</comment>